<dbReference type="Proteomes" id="UP000552644">
    <property type="component" value="Unassembled WGS sequence"/>
</dbReference>
<evidence type="ECO:0000313" key="2">
    <source>
        <dbReference type="Proteomes" id="UP000552644"/>
    </source>
</evidence>
<reference evidence="1 2" key="1">
    <citation type="submission" date="2020-08" db="EMBL/GenBank/DDBJ databases">
        <title>Genomic Encyclopedia of Type Strains, Phase III (KMG-III): the genomes of soil and plant-associated and newly described type strains.</title>
        <authorList>
            <person name="Whitman W."/>
        </authorList>
    </citation>
    <scope>NUCLEOTIDE SEQUENCE [LARGE SCALE GENOMIC DNA]</scope>
    <source>
        <strain evidence="1 2">CECT 8840</strain>
    </source>
</reference>
<keyword evidence="2" id="KW-1185">Reference proteome</keyword>
<organism evidence="1 2">
    <name type="scientific">Streptosporangium saharense</name>
    <dbReference type="NCBI Taxonomy" id="1706840"/>
    <lineage>
        <taxon>Bacteria</taxon>
        <taxon>Bacillati</taxon>
        <taxon>Actinomycetota</taxon>
        <taxon>Actinomycetes</taxon>
        <taxon>Streptosporangiales</taxon>
        <taxon>Streptosporangiaceae</taxon>
        <taxon>Streptosporangium</taxon>
    </lineage>
</organism>
<gene>
    <name evidence="1" type="ORF">FHS44_004331</name>
</gene>
<name>A0A7W7QPE4_9ACTN</name>
<proteinExistence type="predicted"/>
<sequence length="58" mass="6551">MLYSLSERRFFGLCAWPSPQAVIVCDDTVEGLEQRMREAETLLILHMSPVEGRLGRAA</sequence>
<protein>
    <submittedName>
        <fullName evidence="1">Uncharacterized protein</fullName>
    </submittedName>
</protein>
<comment type="caution">
    <text evidence="1">The sequence shown here is derived from an EMBL/GenBank/DDBJ whole genome shotgun (WGS) entry which is preliminary data.</text>
</comment>
<dbReference type="AlphaFoldDB" id="A0A7W7QPE4"/>
<dbReference type="EMBL" id="JACHJP010000004">
    <property type="protein sequence ID" value="MBB4917223.1"/>
    <property type="molecule type" value="Genomic_DNA"/>
</dbReference>
<accession>A0A7W7QPE4</accession>
<evidence type="ECO:0000313" key="1">
    <source>
        <dbReference type="EMBL" id="MBB4917223.1"/>
    </source>
</evidence>